<evidence type="ECO:0000256" key="8">
    <source>
        <dbReference type="SAM" id="Phobius"/>
    </source>
</evidence>
<dbReference type="InterPro" id="IPR050121">
    <property type="entry name" value="Cytochrome_P450_monoxygenase"/>
</dbReference>
<evidence type="ECO:0000313" key="9">
    <source>
        <dbReference type="EMBL" id="KAH7124596.1"/>
    </source>
</evidence>
<dbReference type="PROSITE" id="PS00086">
    <property type="entry name" value="CYTOCHROME_P450"/>
    <property type="match status" value="1"/>
</dbReference>
<dbReference type="GO" id="GO:0004497">
    <property type="term" value="F:monooxygenase activity"/>
    <property type="evidence" value="ECO:0007669"/>
    <property type="project" value="UniProtKB-KW"/>
</dbReference>
<dbReference type="InterPro" id="IPR036396">
    <property type="entry name" value="Cyt_P450_sf"/>
</dbReference>
<keyword evidence="8" id="KW-1133">Transmembrane helix</keyword>
<dbReference type="SUPFAM" id="SSF48264">
    <property type="entry name" value="Cytochrome P450"/>
    <property type="match status" value="1"/>
</dbReference>
<gene>
    <name evidence="9" type="ORF">EDB81DRAFT_730835</name>
</gene>
<dbReference type="EMBL" id="JAGMUV010000021">
    <property type="protein sequence ID" value="KAH7124596.1"/>
    <property type="molecule type" value="Genomic_DNA"/>
</dbReference>
<feature type="transmembrane region" description="Helical" evidence="8">
    <location>
        <begin position="25"/>
        <end position="47"/>
    </location>
</feature>
<dbReference type="InterPro" id="IPR002401">
    <property type="entry name" value="Cyt_P450_E_grp-I"/>
</dbReference>
<keyword evidence="7" id="KW-0560">Oxidoreductase</keyword>
<dbReference type="PRINTS" id="PR00463">
    <property type="entry name" value="EP450I"/>
</dbReference>
<comment type="cofactor">
    <cofactor evidence="1 6">
        <name>heme</name>
        <dbReference type="ChEBI" id="CHEBI:30413"/>
    </cofactor>
</comment>
<evidence type="ECO:0000256" key="6">
    <source>
        <dbReference type="PIRSR" id="PIRSR602401-1"/>
    </source>
</evidence>
<evidence type="ECO:0000256" key="3">
    <source>
        <dbReference type="ARBA" id="ARBA00022617"/>
    </source>
</evidence>
<comment type="similarity">
    <text evidence="2 7">Belongs to the cytochrome P450 family.</text>
</comment>
<dbReference type="InterPro" id="IPR001128">
    <property type="entry name" value="Cyt_P450"/>
</dbReference>
<dbReference type="PANTHER" id="PTHR24305">
    <property type="entry name" value="CYTOCHROME P450"/>
    <property type="match status" value="1"/>
</dbReference>
<dbReference type="AlphaFoldDB" id="A0A9P9DSR6"/>
<evidence type="ECO:0000256" key="4">
    <source>
        <dbReference type="ARBA" id="ARBA00022723"/>
    </source>
</evidence>
<dbReference type="GO" id="GO:0005506">
    <property type="term" value="F:iron ion binding"/>
    <property type="evidence" value="ECO:0007669"/>
    <property type="project" value="InterPro"/>
</dbReference>
<dbReference type="PANTHER" id="PTHR24305:SF210">
    <property type="entry name" value="CYTOCHROME P450 MONOOXYGENASE ASQL-RELATED"/>
    <property type="match status" value="1"/>
</dbReference>
<protein>
    <submittedName>
        <fullName evidence="9">Cytochrome P450</fullName>
    </submittedName>
</protein>
<dbReference type="PRINTS" id="PR00385">
    <property type="entry name" value="P450"/>
</dbReference>
<keyword evidence="7" id="KW-0503">Monooxygenase</keyword>
<keyword evidence="8" id="KW-0472">Membrane</keyword>
<dbReference type="Pfam" id="PF00067">
    <property type="entry name" value="p450"/>
    <property type="match status" value="1"/>
</dbReference>
<comment type="caution">
    <text evidence="9">The sequence shown here is derived from an EMBL/GenBank/DDBJ whole genome shotgun (WGS) entry which is preliminary data.</text>
</comment>
<dbReference type="GO" id="GO:0016705">
    <property type="term" value="F:oxidoreductase activity, acting on paired donors, with incorporation or reduction of molecular oxygen"/>
    <property type="evidence" value="ECO:0007669"/>
    <property type="project" value="InterPro"/>
</dbReference>
<dbReference type="OrthoDB" id="1470350at2759"/>
<keyword evidence="3 6" id="KW-0349">Heme</keyword>
<dbReference type="GO" id="GO:0020037">
    <property type="term" value="F:heme binding"/>
    <property type="evidence" value="ECO:0007669"/>
    <property type="project" value="InterPro"/>
</dbReference>
<dbReference type="Proteomes" id="UP000738349">
    <property type="component" value="Unassembled WGS sequence"/>
</dbReference>
<proteinExistence type="inferred from homology"/>
<keyword evidence="10" id="KW-1185">Reference proteome</keyword>
<evidence type="ECO:0000256" key="2">
    <source>
        <dbReference type="ARBA" id="ARBA00010617"/>
    </source>
</evidence>
<dbReference type="InterPro" id="IPR017972">
    <property type="entry name" value="Cyt_P450_CS"/>
</dbReference>
<accession>A0A9P9DSR6</accession>
<keyword evidence="8" id="KW-0812">Transmembrane</keyword>
<keyword evidence="4 6" id="KW-0479">Metal-binding</keyword>
<reference evidence="9" key="1">
    <citation type="journal article" date="2021" name="Nat. Commun.">
        <title>Genetic determinants of endophytism in the Arabidopsis root mycobiome.</title>
        <authorList>
            <person name="Mesny F."/>
            <person name="Miyauchi S."/>
            <person name="Thiergart T."/>
            <person name="Pickel B."/>
            <person name="Atanasova L."/>
            <person name="Karlsson M."/>
            <person name="Huettel B."/>
            <person name="Barry K.W."/>
            <person name="Haridas S."/>
            <person name="Chen C."/>
            <person name="Bauer D."/>
            <person name="Andreopoulos W."/>
            <person name="Pangilinan J."/>
            <person name="LaButti K."/>
            <person name="Riley R."/>
            <person name="Lipzen A."/>
            <person name="Clum A."/>
            <person name="Drula E."/>
            <person name="Henrissat B."/>
            <person name="Kohler A."/>
            <person name="Grigoriev I.V."/>
            <person name="Martin F.M."/>
            <person name="Hacquard S."/>
        </authorList>
    </citation>
    <scope>NUCLEOTIDE SEQUENCE</scope>
    <source>
        <strain evidence="9">MPI-CAGE-AT-0147</strain>
    </source>
</reference>
<evidence type="ECO:0000313" key="10">
    <source>
        <dbReference type="Proteomes" id="UP000738349"/>
    </source>
</evidence>
<dbReference type="Gene3D" id="1.10.630.10">
    <property type="entry name" value="Cytochrome P450"/>
    <property type="match status" value="1"/>
</dbReference>
<sequence length="536" mass="61357">MSTSQFPLFSASTENLGSRIRVKDLPALGLALLVLWRVGLIIYRVWFHPLSKFPGPRYLAATNLPYLYRNHIKGLWVRDVASLHRKYGPVIRIAPNRLALDGSVGWPEVYAHRVAGKEEFSKVPGFFFNGDWRAILGAPRDIHRRQRRQLGHAFSEAAMYEQESIIKQYIDLLIEQLTKRAKSNESVDIIKWLNFTTFDIIGDLTFADSFHSLSSSDYHPWVLDIFDGIRGNARRRFLDAYPLLRPLIWLTTGTEEIKKATTQREFAMDKAKARMALGTEPGRRDFMTYMMKANREGEKGMTDMEILLNAPILIIAGSETTATALSGFFFYICRTPKAYKTLAEEIRFAFKDESEINMRSTSSLQYLHSCIEEALRVYPPAAETPPRMSPGDMITGKFVPAGTLVSVYQWATFRNPDNFKDPDSYRPERWLPSTHPLHDPQFDDDNRSVFKPFSYGTRDCIGKNLSYSEMRVIAARMFYRFDFELDGAYDDWHETQPSFLVWEKTPLVLRLKLCDTAAGTGNQGMLTVGGNHGKVY</sequence>
<dbReference type="CDD" id="cd11058">
    <property type="entry name" value="CYP60B-like"/>
    <property type="match status" value="1"/>
</dbReference>
<name>A0A9P9DSR6_9HYPO</name>
<evidence type="ECO:0000256" key="7">
    <source>
        <dbReference type="RuleBase" id="RU000461"/>
    </source>
</evidence>
<evidence type="ECO:0000256" key="5">
    <source>
        <dbReference type="ARBA" id="ARBA00023004"/>
    </source>
</evidence>
<evidence type="ECO:0000256" key="1">
    <source>
        <dbReference type="ARBA" id="ARBA00001971"/>
    </source>
</evidence>
<feature type="binding site" description="axial binding residue" evidence="6">
    <location>
        <position position="460"/>
    </location>
    <ligand>
        <name>heme</name>
        <dbReference type="ChEBI" id="CHEBI:30413"/>
    </ligand>
    <ligandPart>
        <name>Fe</name>
        <dbReference type="ChEBI" id="CHEBI:18248"/>
    </ligandPart>
</feature>
<keyword evidence="5 6" id="KW-0408">Iron</keyword>
<organism evidence="9 10">
    <name type="scientific">Dactylonectria macrodidyma</name>
    <dbReference type="NCBI Taxonomy" id="307937"/>
    <lineage>
        <taxon>Eukaryota</taxon>
        <taxon>Fungi</taxon>
        <taxon>Dikarya</taxon>
        <taxon>Ascomycota</taxon>
        <taxon>Pezizomycotina</taxon>
        <taxon>Sordariomycetes</taxon>
        <taxon>Hypocreomycetidae</taxon>
        <taxon>Hypocreales</taxon>
        <taxon>Nectriaceae</taxon>
        <taxon>Dactylonectria</taxon>
    </lineage>
</organism>